<protein>
    <submittedName>
        <fullName evidence="1">Uncharacterized protein</fullName>
    </submittedName>
</protein>
<gene>
    <name evidence="1" type="ORF">J2S55_004865</name>
</gene>
<evidence type="ECO:0000313" key="1">
    <source>
        <dbReference type="EMBL" id="MDP9865599.1"/>
    </source>
</evidence>
<name>A0ABT9R8N2_9ACTN</name>
<sequence>MNSLPGEAEASERLKQTALRDFGPVPEDEDNQRGTTYKLHLSRDDVPVPSLFKYALTLTGLTARGPGEKAAWWVDFTYRGEWCELAHQKLGVRLYLRTEKPEEEVHNIQVQIVKKLRSSMRIVEKLIVDAAPELLGKGNATVVNQHQSLRRAYEYFRERAVTPVLIEDEYIHDEPIEGATGSWCTFKSGKAQMQMNAFHDMIAAISAYISLLEHDLVLALAFHGFDPDRDDLTDVIGSRWGDKFDRVLGKDHDAARYRQRLTDVVERWRNPYSHGGFEKGHRATIYLHTPGVNAAVPVGLTSVRRSPLFSFMPASETDITQVFELFDEVDTWLESELPEGMKWINSELDVRFDESFRVLLAQALQQDNFASFLEFCEYQQEMMDNMDF</sequence>
<dbReference type="Proteomes" id="UP001230426">
    <property type="component" value="Unassembled WGS sequence"/>
</dbReference>
<evidence type="ECO:0000313" key="2">
    <source>
        <dbReference type="Proteomes" id="UP001230426"/>
    </source>
</evidence>
<keyword evidence="2" id="KW-1185">Reference proteome</keyword>
<comment type="caution">
    <text evidence="1">The sequence shown here is derived from an EMBL/GenBank/DDBJ whole genome shotgun (WGS) entry which is preliminary data.</text>
</comment>
<dbReference type="EMBL" id="JAUSRB010000002">
    <property type="protein sequence ID" value="MDP9865599.1"/>
    <property type="molecule type" value="Genomic_DNA"/>
</dbReference>
<proteinExistence type="predicted"/>
<accession>A0ABT9R8N2</accession>
<reference evidence="1 2" key="1">
    <citation type="submission" date="2023-07" db="EMBL/GenBank/DDBJ databases">
        <title>Sequencing the genomes of 1000 actinobacteria strains.</title>
        <authorList>
            <person name="Klenk H.-P."/>
        </authorList>
    </citation>
    <scope>NUCLEOTIDE SEQUENCE [LARGE SCALE GENOMIC DNA]</scope>
    <source>
        <strain evidence="1 2">DSM 44109</strain>
    </source>
</reference>
<organism evidence="1 2">
    <name type="scientific">Streptosporangium brasiliense</name>
    <dbReference type="NCBI Taxonomy" id="47480"/>
    <lineage>
        <taxon>Bacteria</taxon>
        <taxon>Bacillati</taxon>
        <taxon>Actinomycetota</taxon>
        <taxon>Actinomycetes</taxon>
        <taxon>Streptosporangiales</taxon>
        <taxon>Streptosporangiaceae</taxon>
        <taxon>Streptosporangium</taxon>
    </lineage>
</organism>
<dbReference type="RefSeq" id="WP_306865194.1">
    <property type="nucleotide sequence ID" value="NZ_JAUSRB010000002.1"/>
</dbReference>